<dbReference type="AlphaFoldDB" id="A0A0C9RRW9"/>
<name>A0A0C9RRW9_9HYME</name>
<accession>A0A0C9RRW9</accession>
<gene>
    <name evidence="1" type="primary">ABCB3</name>
    <name evidence="1" type="ORF">g.12150</name>
</gene>
<evidence type="ECO:0000313" key="1">
    <source>
        <dbReference type="EMBL" id="JAG81072.1"/>
    </source>
</evidence>
<dbReference type="EMBL" id="GBYB01011305">
    <property type="protein sequence ID" value="JAG81072.1"/>
    <property type="molecule type" value="Transcribed_RNA"/>
</dbReference>
<organism evidence="1">
    <name type="scientific">Fopius arisanus</name>
    <dbReference type="NCBI Taxonomy" id="64838"/>
    <lineage>
        <taxon>Eukaryota</taxon>
        <taxon>Metazoa</taxon>
        <taxon>Ecdysozoa</taxon>
        <taxon>Arthropoda</taxon>
        <taxon>Hexapoda</taxon>
        <taxon>Insecta</taxon>
        <taxon>Pterygota</taxon>
        <taxon>Neoptera</taxon>
        <taxon>Endopterygota</taxon>
        <taxon>Hymenoptera</taxon>
        <taxon>Apocrita</taxon>
        <taxon>Ichneumonoidea</taxon>
        <taxon>Braconidae</taxon>
        <taxon>Opiinae</taxon>
        <taxon>Fopius</taxon>
    </lineage>
</organism>
<sequence length="104" mass="11894">RVRERERGNSSFTQVTVLSRYFSLSLGSDHHDSVLTKKNYGDSHEWRRGRKGISSSQDQLILAGKTESTNHWSDNATVSGKQRHIEHPTVDHNVKYKLTNTVQC</sequence>
<protein>
    <submittedName>
        <fullName evidence="1">ABCB3 protein</fullName>
    </submittedName>
</protein>
<reference evidence="1" key="1">
    <citation type="submission" date="2015-01" db="EMBL/GenBank/DDBJ databases">
        <title>Transcriptome Assembly of Fopius arisanus.</title>
        <authorList>
            <person name="Geib S."/>
        </authorList>
    </citation>
    <scope>NUCLEOTIDE SEQUENCE</scope>
</reference>
<feature type="non-terminal residue" evidence="1">
    <location>
        <position position="1"/>
    </location>
</feature>
<proteinExistence type="predicted"/>